<dbReference type="SUPFAM" id="SSF54427">
    <property type="entry name" value="NTF2-like"/>
    <property type="match status" value="1"/>
</dbReference>
<dbReference type="GO" id="GO:0043022">
    <property type="term" value="F:ribosome binding"/>
    <property type="evidence" value="ECO:0007669"/>
    <property type="project" value="TreeGrafter"/>
</dbReference>
<reference evidence="2" key="1">
    <citation type="submission" date="2025-08" db="UniProtKB">
        <authorList>
            <consortium name="RefSeq"/>
        </authorList>
    </citation>
    <scope>IDENTIFICATION</scope>
</reference>
<dbReference type="Proteomes" id="UP000515204">
    <property type="component" value="Unplaced"/>
</dbReference>
<organism evidence="1 2">
    <name type="scientific">Dinoponera quadriceps</name>
    <name type="common">South American ant</name>
    <dbReference type="NCBI Taxonomy" id="609295"/>
    <lineage>
        <taxon>Eukaryota</taxon>
        <taxon>Metazoa</taxon>
        <taxon>Ecdysozoa</taxon>
        <taxon>Arthropoda</taxon>
        <taxon>Hexapoda</taxon>
        <taxon>Insecta</taxon>
        <taxon>Pterygota</taxon>
        <taxon>Neoptera</taxon>
        <taxon>Endopterygota</taxon>
        <taxon>Hymenoptera</taxon>
        <taxon>Apocrita</taxon>
        <taxon>Aculeata</taxon>
        <taxon>Formicoidea</taxon>
        <taxon>Formicidae</taxon>
        <taxon>Ponerinae</taxon>
        <taxon>Ponerini</taxon>
        <taxon>Dinoponera</taxon>
    </lineage>
</organism>
<dbReference type="PANTHER" id="PTHR13333:SF5">
    <property type="entry name" value="M-AAA PROTEASE-INTERACTING PROTEIN 1, MITOCHONDRIAL"/>
    <property type="match status" value="1"/>
</dbReference>
<evidence type="ECO:0000313" key="1">
    <source>
        <dbReference type="Proteomes" id="UP000515204"/>
    </source>
</evidence>
<proteinExistence type="predicted"/>
<name>A0A6P3XF31_DINQU</name>
<dbReference type="RefSeq" id="XP_014476753.1">
    <property type="nucleotide sequence ID" value="XM_014621267.1"/>
</dbReference>
<accession>A0A6P3XF31</accession>
<dbReference type="OrthoDB" id="7249367at2759"/>
<keyword evidence="1" id="KW-1185">Reference proteome</keyword>
<dbReference type="GeneID" id="106745567"/>
<evidence type="ECO:0000313" key="2">
    <source>
        <dbReference type="RefSeq" id="XP_014476753.1"/>
    </source>
</evidence>
<dbReference type="InterPro" id="IPR032710">
    <property type="entry name" value="NTF2-like_dom_sf"/>
</dbReference>
<sequence length="294" mass="33174">MFCEKLHEKYTFCLVSVTTPNIRHSGWNSKCILANSTLRMCNFNSTKITMLVSIIRRSVPYNLRRVAACVISRNKTKTKVARYNNESNLLSTSLPHLAACRIYSTKRDSESRVTLPTLVEAAPMAIPSFITPLKLIYLSAFKITPYIDKEFNAAEFLQGAKCASEVISKALASKNFESLEGLVAEDMIEILREKIETLSPNERQLIELNKNDILFYVLSDIAATTGNEHSIEITTTCHYIPGFGKAKKEKMFRTGFAELTEHAHLVCNYTFTRKYVNNIGGPWIATLVNHFTLS</sequence>
<dbReference type="KEGG" id="dqu:106745567"/>
<gene>
    <name evidence="2" type="primary">LOC106745567</name>
</gene>
<dbReference type="AlphaFoldDB" id="A0A6P3XF31"/>
<protein>
    <submittedName>
        <fullName evidence="2">Uncharacterized protein C2orf47, mitochondrial-like</fullName>
    </submittedName>
</protein>
<dbReference type="GO" id="GO:0005743">
    <property type="term" value="C:mitochondrial inner membrane"/>
    <property type="evidence" value="ECO:0007669"/>
    <property type="project" value="TreeGrafter"/>
</dbReference>
<dbReference type="PANTHER" id="PTHR13333">
    <property type="entry name" value="M-AAA PROTEASE-INTERACTING PROTEIN 1, MITOCHONDRIAL"/>
    <property type="match status" value="1"/>
</dbReference>
<dbReference type="GO" id="GO:0032979">
    <property type="term" value="P:protein insertion into mitochondrial inner membrane from matrix"/>
    <property type="evidence" value="ECO:0007669"/>
    <property type="project" value="TreeGrafter"/>
</dbReference>